<comment type="caution">
    <text evidence="1">The sequence shown here is derived from an EMBL/GenBank/DDBJ whole genome shotgun (WGS) entry which is preliminary data.</text>
</comment>
<dbReference type="AlphaFoldDB" id="A0AAN8CAD4"/>
<accession>A0AAN8CAD4</accession>
<keyword evidence="2" id="KW-1185">Reference proteome</keyword>
<evidence type="ECO:0000313" key="2">
    <source>
        <dbReference type="Proteomes" id="UP001331515"/>
    </source>
</evidence>
<protein>
    <submittedName>
        <fullName evidence="1">Uncharacterized protein</fullName>
    </submittedName>
</protein>
<proteinExistence type="predicted"/>
<name>A0AAN8CAD4_CHAGU</name>
<evidence type="ECO:0000313" key="1">
    <source>
        <dbReference type="EMBL" id="KAK5900466.1"/>
    </source>
</evidence>
<gene>
    <name evidence="1" type="ORF">CgunFtcFv8_025424</name>
</gene>
<organism evidence="1 2">
    <name type="scientific">Champsocephalus gunnari</name>
    <name type="common">Mackerel icefish</name>
    <dbReference type="NCBI Taxonomy" id="52237"/>
    <lineage>
        <taxon>Eukaryota</taxon>
        <taxon>Metazoa</taxon>
        <taxon>Chordata</taxon>
        <taxon>Craniata</taxon>
        <taxon>Vertebrata</taxon>
        <taxon>Euteleostomi</taxon>
        <taxon>Actinopterygii</taxon>
        <taxon>Neopterygii</taxon>
        <taxon>Teleostei</taxon>
        <taxon>Neoteleostei</taxon>
        <taxon>Acanthomorphata</taxon>
        <taxon>Eupercaria</taxon>
        <taxon>Perciformes</taxon>
        <taxon>Notothenioidei</taxon>
        <taxon>Channichthyidae</taxon>
        <taxon>Champsocephalus</taxon>
    </lineage>
</organism>
<reference evidence="1 2" key="1">
    <citation type="journal article" date="2023" name="Mol. Biol. Evol.">
        <title>Genomics of Secondarily Temperate Adaptation in the Only Non-Antarctic Icefish.</title>
        <authorList>
            <person name="Rivera-Colon A.G."/>
            <person name="Rayamajhi N."/>
            <person name="Minhas B.F."/>
            <person name="Madrigal G."/>
            <person name="Bilyk K.T."/>
            <person name="Yoon V."/>
            <person name="Hune M."/>
            <person name="Gregory S."/>
            <person name="Cheng C.H.C."/>
            <person name="Catchen J.M."/>
        </authorList>
    </citation>
    <scope>NUCLEOTIDE SEQUENCE [LARGE SCALE GENOMIC DNA]</scope>
    <source>
        <tissue evidence="1">White muscle</tissue>
    </source>
</reference>
<dbReference type="Proteomes" id="UP001331515">
    <property type="component" value="Unassembled WGS sequence"/>
</dbReference>
<dbReference type="EMBL" id="JAURVH010001532">
    <property type="protein sequence ID" value="KAK5900466.1"/>
    <property type="molecule type" value="Genomic_DNA"/>
</dbReference>
<sequence length="81" mass="8477">MKKSINDAGHDVELVAVVQGDFLYSCAPFQGQSRLQANRCPLHPPAAAGKASTRTACLPAAAARHRDVSAVVTSPCFMPLG</sequence>